<dbReference type="Proteomes" id="UP001457282">
    <property type="component" value="Unassembled WGS sequence"/>
</dbReference>
<dbReference type="Pfam" id="PF02042">
    <property type="entry name" value="RWP-RK"/>
    <property type="match status" value="1"/>
</dbReference>
<keyword evidence="4" id="KW-0238">DNA-binding</keyword>
<keyword evidence="6" id="KW-0539">Nucleus</keyword>
<feature type="domain" description="RWP-RK" evidence="8">
    <location>
        <begin position="89"/>
        <end position="175"/>
    </location>
</feature>
<evidence type="ECO:0000256" key="1">
    <source>
        <dbReference type="ARBA" id="ARBA00004049"/>
    </source>
</evidence>
<keyword evidence="5" id="KW-0804">Transcription</keyword>
<dbReference type="PANTHER" id="PTHR46373">
    <property type="entry name" value="PROTEIN RKD4"/>
    <property type="match status" value="1"/>
</dbReference>
<evidence type="ECO:0000256" key="2">
    <source>
        <dbReference type="ARBA" id="ARBA00023015"/>
    </source>
</evidence>
<reference evidence="9 10" key="1">
    <citation type="journal article" date="2023" name="G3 (Bethesda)">
        <title>A chromosome-length genome assembly and annotation of blackberry (Rubus argutus, cv. 'Hillquist').</title>
        <authorList>
            <person name="Bruna T."/>
            <person name="Aryal R."/>
            <person name="Dudchenko O."/>
            <person name="Sargent D.J."/>
            <person name="Mead D."/>
            <person name="Buti M."/>
            <person name="Cavallini A."/>
            <person name="Hytonen T."/>
            <person name="Andres J."/>
            <person name="Pham M."/>
            <person name="Weisz D."/>
            <person name="Mascagni F."/>
            <person name="Usai G."/>
            <person name="Natali L."/>
            <person name="Bassil N."/>
            <person name="Fernandez G.E."/>
            <person name="Lomsadze A."/>
            <person name="Armour M."/>
            <person name="Olukolu B."/>
            <person name="Poorten T."/>
            <person name="Britton C."/>
            <person name="Davik J."/>
            <person name="Ashrafi H."/>
            <person name="Aiden E.L."/>
            <person name="Borodovsky M."/>
            <person name="Worthington M."/>
        </authorList>
    </citation>
    <scope>NUCLEOTIDE SEQUENCE [LARGE SCALE GENOMIC DNA]</scope>
    <source>
        <strain evidence="9">PI 553951</strain>
    </source>
</reference>
<evidence type="ECO:0000256" key="7">
    <source>
        <dbReference type="SAM" id="MobiDB-lite"/>
    </source>
</evidence>
<feature type="region of interest" description="Disordered" evidence="7">
    <location>
        <begin position="80"/>
        <end position="104"/>
    </location>
</feature>
<evidence type="ECO:0000256" key="6">
    <source>
        <dbReference type="ARBA" id="ARBA00023242"/>
    </source>
</evidence>
<keyword evidence="2" id="KW-0805">Transcription regulation</keyword>
<evidence type="ECO:0000256" key="5">
    <source>
        <dbReference type="ARBA" id="ARBA00023163"/>
    </source>
</evidence>
<dbReference type="GO" id="GO:0003700">
    <property type="term" value="F:DNA-binding transcription factor activity"/>
    <property type="evidence" value="ECO:0007669"/>
    <property type="project" value="InterPro"/>
</dbReference>
<keyword evidence="3" id="KW-0175">Coiled coil</keyword>
<dbReference type="InterPro" id="IPR044607">
    <property type="entry name" value="RKD-like"/>
</dbReference>
<accession>A0AAW1W8H5</accession>
<evidence type="ECO:0000256" key="4">
    <source>
        <dbReference type="ARBA" id="ARBA00023125"/>
    </source>
</evidence>
<proteinExistence type="predicted"/>
<keyword evidence="10" id="KW-1185">Reference proteome</keyword>
<dbReference type="InterPro" id="IPR003035">
    <property type="entry name" value="RWP-RK_dom"/>
</dbReference>
<protein>
    <recommendedName>
        <fullName evidence="8">RWP-RK domain-containing protein</fullName>
    </recommendedName>
</protein>
<sequence length="216" mass="25148">MERDEDDLISFTNQLPPLDLNGSRYVPPEWHYELPQTDDTISENGQANALFAASESYNDQQHISLIFNDDEDIDAIQHDSRKGNKVTGTPRTYNKEEESSSSRPRIMLSKETISKYFYMPLEKAAKEMNVGTTLLKTRCRELGFSRWPYRKLISLQNLIKNIQAAGKEHEYSVESLAREIKLIEEDPNRELSNATKRQRQVFHKKTHEMKEHVCSR</sequence>
<comment type="function">
    <text evidence="1">Putative transcription factor.</text>
</comment>
<organism evidence="9 10">
    <name type="scientific">Rubus argutus</name>
    <name type="common">Southern blackberry</name>
    <dbReference type="NCBI Taxonomy" id="59490"/>
    <lineage>
        <taxon>Eukaryota</taxon>
        <taxon>Viridiplantae</taxon>
        <taxon>Streptophyta</taxon>
        <taxon>Embryophyta</taxon>
        <taxon>Tracheophyta</taxon>
        <taxon>Spermatophyta</taxon>
        <taxon>Magnoliopsida</taxon>
        <taxon>eudicotyledons</taxon>
        <taxon>Gunneridae</taxon>
        <taxon>Pentapetalae</taxon>
        <taxon>rosids</taxon>
        <taxon>fabids</taxon>
        <taxon>Rosales</taxon>
        <taxon>Rosaceae</taxon>
        <taxon>Rosoideae</taxon>
        <taxon>Rosoideae incertae sedis</taxon>
        <taxon>Rubus</taxon>
    </lineage>
</organism>
<dbReference type="PROSITE" id="PS51519">
    <property type="entry name" value="RWP_RK"/>
    <property type="match status" value="1"/>
</dbReference>
<name>A0AAW1W8H5_RUBAR</name>
<dbReference type="GO" id="GO:0003677">
    <property type="term" value="F:DNA binding"/>
    <property type="evidence" value="ECO:0007669"/>
    <property type="project" value="UniProtKB-KW"/>
</dbReference>
<comment type="caution">
    <text evidence="9">The sequence shown here is derived from an EMBL/GenBank/DDBJ whole genome shotgun (WGS) entry which is preliminary data.</text>
</comment>
<evidence type="ECO:0000256" key="3">
    <source>
        <dbReference type="ARBA" id="ARBA00023054"/>
    </source>
</evidence>
<gene>
    <name evidence="9" type="ORF">M0R45_028814</name>
</gene>
<evidence type="ECO:0000313" key="9">
    <source>
        <dbReference type="EMBL" id="KAK9920256.1"/>
    </source>
</evidence>
<dbReference type="AlphaFoldDB" id="A0AAW1W8H5"/>
<evidence type="ECO:0000259" key="8">
    <source>
        <dbReference type="PROSITE" id="PS51519"/>
    </source>
</evidence>
<dbReference type="PANTHER" id="PTHR46373:SF20">
    <property type="entry name" value="PROTEIN RKD1"/>
    <property type="match status" value="1"/>
</dbReference>
<dbReference type="EMBL" id="JBEDUW010000006">
    <property type="protein sequence ID" value="KAK9920256.1"/>
    <property type="molecule type" value="Genomic_DNA"/>
</dbReference>
<evidence type="ECO:0000313" key="10">
    <source>
        <dbReference type="Proteomes" id="UP001457282"/>
    </source>
</evidence>